<keyword evidence="3" id="KW-1185">Reference proteome</keyword>
<dbReference type="EMBL" id="JAEHOE010000132">
    <property type="protein sequence ID" value="KAG2485267.1"/>
    <property type="molecule type" value="Genomic_DNA"/>
</dbReference>
<feature type="compositionally biased region" description="Gly residues" evidence="1">
    <location>
        <begin position="516"/>
        <end position="532"/>
    </location>
</feature>
<dbReference type="AlphaFoldDB" id="A0A835XIE5"/>
<feature type="compositionally biased region" description="Acidic residues" evidence="1">
    <location>
        <begin position="769"/>
        <end position="779"/>
    </location>
</feature>
<evidence type="ECO:0000313" key="3">
    <source>
        <dbReference type="Proteomes" id="UP000612055"/>
    </source>
</evidence>
<sequence length="1170" mass="117102">MTSLTHFNHARELVEGLTKRKVAYPQYSPYNSPYVRGRSAYKLPLGEPEDAPEGWWDQVQSALACSDPAPVLSADEPSCTLLGGGGGSGGGSGGGGGGAACVGLCLDSAYLRPGCILVVLEYSSRRRGPGLAAAAGASAAFSAAGGVTRVAGAAAVAAAAAPGGAVPVPFAVTPPRLSRQQLVAAFGEGIVGPGARVQSEHFAVGGVAEGDGPPGPGLGSGGATAAPRLVLLDGPCLLASPGPRELPALLQTPGGPGGRVPLPPVLVRYGTAEQPRPVPAAWAAERTAPGSEAGAGSSVACGSPPVLTISLGALDRPALCVLELDPGARHQAEPADALAGQVAGGADGEGAGQGGMAPAPAPLLSERLPLLVVEDVALQREVNALAAAAASAAGPHHAGSSSTAASDAAPQAPPLAAAQPAWFRSLLYDLGCFAELREAAAAALAAPRDVGRASEAGGAALLEVEQFGGGEGSGPQAGAEPVPSCTLRDWVRLATGHGGGGEWSSDRDGEGEGEGEGAARGGTRGRTSGRGGVPEREQLLVLGASLAPYAVQQGLPAVLSYVVQGARASGVPLLRLDAEVRAQNSGLGLAHLAVQRGDPSVMEALLLLALPPHRSDSLTSNRSNRSGPPEYGQDGAVSECTALFVTPGSGGITPLHLLAVCHMACPEVSQLLLSLCPFAAHAWFEVCDAVGVTAAQYALLAGNAELNEQCAEMLVLEAMEASEAEQQGGGRAGAWDAGSGAALAAARELLSGQAAAKPAAAEQASPLAPDEESGSDDGSEVPSRAASGLHSHTSGSGSGSGPGSQIGDPPLVRPLYQSISGEHGLIPVGPPTHMGRRQGLAPLPPCRMPHQRAAAPVRPAPDTCPASPDVRPAAGPWADGTEPTAVPKAALAASEGVAPTAGLEPAAMPATNSGAEATVEEEAPAVRGEGGGTGRPRLSLTSRLRSLRSLPWASVLHGFADPALEAAYAARAADLAHQRVRITTAFYALFTVSLIHKAAMVHGLAGQDLLLALLPAVKVLAPLAVGALRLRGAAHDAALVAGDAARNVFLAGVHVAGLPHPQPFEVGNIAVQETLTGVFDVFIQPVMEQLGNPHLALVTVAMMVGTEACMSYSHGFRGTSLLALLAGRAAGNVAVRCVLALWARASFLRERRAAGAPTGAGGSKQKQKEA</sequence>
<feature type="region of interest" description="Disordered" evidence="1">
    <location>
        <begin position="496"/>
        <end position="532"/>
    </location>
</feature>
<dbReference type="OrthoDB" id="543770at2759"/>
<evidence type="ECO:0000313" key="2">
    <source>
        <dbReference type="EMBL" id="KAG2485267.1"/>
    </source>
</evidence>
<dbReference type="Gene3D" id="1.25.40.20">
    <property type="entry name" value="Ankyrin repeat-containing domain"/>
    <property type="match status" value="1"/>
</dbReference>
<gene>
    <name evidence="2" type="ORF">HYH03_015942</name>
</gene>
<comment type="caution">
    <text evidence="2">The sequence shown here is derived from an EMBL/GenBank/DDBJ whole genome shotgun (WGS) entry which is preliminary data.</text>
</comment>
<feature type="region of interest" description="Disordered" evidence="1">
    <location>
        <begin position="822"/>
        <end position="841"/>
    </location>
</feature>
<organism evidence="2 3">
    <name type="scientific">Edaphochlamys debaryana</name>
    <dbReference type="NCBI Taxonomy" id="47281"/>
    <lineage>
        <taxon>Eukaryota</taxon>
        <taxon>Viridiplantae</taxon>
        <taxon>Chlorophyta</taxon>
        <taxon>core chlorophytes</taxon>
        <taxon>Chlorophyceae</taxon>
        <taxon>CS clade</taxon>
        <taxon>Chlamydomonadales</taxon>
        <taxon>Chlamydomonadales incertae sedis</taxon>
        <taxon>Edaphochlamys</taxon>
    </lineage>
</organism>
<feature type="region of interest" description="Disordered" evidence="1">
    <location>
        <begin position="914"/>
        <end position="938"/>
    </location>
</feature>
<accession>A0A835XIE5</accession>
<proteinExistence type="predicted"/>
<feature type="compositionally biased region" description="Low complexity" evidence="1">
    <location>
        <begin position="754"/>
        <end position="768"/>
    </location>
</feature>
<dbReference type="Proteomes" id="UP000612055">
    <property type="component" value="Unassembled WGS sequence"/>
</dbReference>
<evidence type="ECO:0000256" key="1">
    <source>
        <dbReference type="SAM" id="MobiDB-lite"/>
    </source>
</evidence>
<reference evidence="2" key="1">
    <citation type="journal article" date="2020" name="bioRxiv">
        <title>Comparative genomics of Chlamydomonas.</title>
        <authorList>
            <person name="Craig R.J."/>
            <person name="Hasan A.R."/>
            <person name="Ness R.W."/>
            <person name="Keightley P.D."/>
        </authorList>
    </citation>
    <scope>NUCLEOTIDE SEQUENCE</scope>
    <source>
        <strain evidence="2">CCAP 11/70</strain>
    </source>
</reference>
<dbReference type="InterPro" id="IPR036770">
    <property type="entry name" value="Ankyrin_rpt-contain_sf"/>
</dbReference>
<protein>
    <submittedName>
        <fullName evidence="2">Uncharacterized protein</fullName>
    </submittedName>
</protein>
<name>A0A835XIE5_9CHLO</name>
<feature type="region of interest" description="Disordered" evidence="1">
    <location>
        <begin position="754"/>
        <end position="815"/>
    </location>
</feature>